<dbReference type="SUPFAM" id="SSF50182">
    <property type="entry name" value="Sm-like ribonucleoproteins"/>
    <property type="match status" value="1"/>
</dbReference>
<evidence type="ECO:0000256" key="1">
    <source>
        <dbReference type="SAM" id="MobiDB-lite"/>
    </source>
</evidence>
<protein>
    <recommendedName>
        <fullName evidence="7">Mechanosensitive ion channel protein</fullName>
    </recommendedName>
</protein>
<evidence type="ECO:0008006" key="7">
    <source>
        <dbReference type="Google" id="ProtNLM"/>
    </source>
</evidence>
<feature type="transmembrane region" description="Helical" evidence="2">
    <location>
        <begin position="119"/>
        <end position="152"/>
    </location>
</feature>
<reference evidence="5 6" key="1">
    <citation type="journal article" date="2020" name="ISME J.">
        <title>Uncovering the hidden diversity of litter-decomposition mechanisms in mushroom-forming fungi.</title>
        <authorList>
            <person name="Floudas D."/>
            <person name="Bentzer J."/>
            <person name="Ahren D."/>
            <person name="Johansson T."/>
            <person name="Persson P."/>
            <person name="Tunlid A."/>
        </authorList>
    </citation>
    <scope>NUCLEOTIDE SEQUENCE [LARGE SCALE GENOMIC DNA]</scope>
    <source>
        <strain evidence="5 6">CBS 146.42</strain>
    </source>
</reference>
<feature type="region of interest" description="Disordered" evidence="1">
    <location>
        <begin position="653"/>
        <end position="675"/>
    </location>
</feature>
<feature type="compositionally biased region" description="Polar residues" evidence="1">
    <location>
        <begin position="46"/>
        <end position="55"/>
    </location>
</feature>
<dbReference type="Pfam" id="PF00924">
    <property type="entry name" value="MS_channel_2nd"/>
    <property type="match status" value="1"/>
</dbReference>
<evidence type="ECO:0000313" key="6">
    <source>
        <dbReference type="Proteomes" id="UP000559027"/>
    </source>
</evidence>
<dbReference type="OrthoDB" id="544685at2759"/>
<feature type="transmembrane region" description="Helical" evidence="2">
    <location>
        <begin position="206"/>
        <end position="232"/>
    </location>
</feature>
<dbReference type="Pfam" id="PF25886">
    <property type="entry name" value="Msy1"/>
    <property type="match status" value="1"/>
</dbReference>
<dbReference type="InterPro" id="IPR006685">
    <property type="entry name" value="MscS_channel_2nd"/>
</dbReference>
<dbReference type="EMBL" id="JAACJO010000008">
    <property type="protein sequence ID" value="KAF5355080.1"/>
    <property type="molecule type" value="Genomic_DNA"/>
</dbReference>
<dbReference type="InterPro" id="IPR010920">
    <property type="entry name" value="LSM_dom_sf"/>
</dbReference>
<dbReference type="PANTHER" id="PTHR31323:SF15">
    <property type="entry name" value="MECHANOSENSITIVE ION CHANNEL PROTEIN MSY1"/>
    <property type="match status" value="1"/>
</dbReference>
<feature type="compositionally biased region" description="Polar residues" evidence="1">
    <location>
        <begin position="22"/>
        <end position="33"/>
    </location>
</feature>
<dbReference type="AlphaFoldDB" id="A0A8H5D7T1"/>
<keyword evidence="2" id="KW-1133">Transmembrane helix</keyword>
<evidence type="ECO:0000259" key="3">
    <source>
        <dbReference type="Pfam" id="PF00924"/>
    </source>
</evidence>
<feature type="transmembrane region" description="Helical" evidence="2">
    <location>
        <begin position="80"/>
        <end position="99"/>
    </location>
</feature>
<name>A0A8H5D7T1_9AGAR</name>
<evidence type="ECO:0000259" key="4">
    <source>
        <dbReference type="Pfam" id="PF25886"/>
    </source>
</evidence>
<keyword evidence="2" id="KW-0472">Membrane</keyword>
<dbReference type="PANTHER" id="PTHR31323">
    <property type="entry name" value="MECHANOSENSITIVE ION CHANNEL PROTEIN MSY2"/>
    <property type="match status" value="1"/>
</dbReference>
<keyword evidence="6" id="KW-1185">Reference proteome</keyword>
<dbReference type="Proteomes" id="UP000559027">
    <property type="component" value="Unassembled WGS sequence"/>
</dbReference>
<accession>A0A8H5D7T1</accession>
<proteinExistence type="predicted"/>
<gene>
    <name evidence="5" type="ORF">D9756_005288</name>
</gene>
<dbReference type="GO" id="GO:0005262">
    <property type="term" value="F:calcium channel activity"/>
    <property type="evidence" value="ECO:0007669"/>
    <property type="project" value="TreeGrafter"/>
</dbReference>
<feature type="transmembrane region" description="Helical" evidence="2">
    <location>
        <begin position="164"/>
        <end position="186"/>
    </location>
</feature>
<feature type="compositionally biased region" description="Basic and acidic residues" evidence="1">
    <location>
        <begin position="59"/>
        <end position="70"/>
    </location>
</feature>
<sequence>MDKTSQSRFRGTRPKNERVDSMDSSSKHVSNFSDLEKGEISEEKTAIQSNAQDQDATGDVEKDSKNGDQRRLRKHWRPSWAWTIPVILGLGACWIPAILAWTKFPGAKVWGVDLLFWSIWLSILWAGWWFALVFSVLYHQLLLLFVNCFNFWRLKRYVNWLEYLHCYLALVVWSAALWISWVPLIAERQIGNGVSDDRSVRAINLGGRIFFALTCCAAILLAEKVAVQWIAMKFHERSYQRRIKAQKDAVTAFQTLHSLVGQDSSGILTQPGSWNDKSRPARWSTNTYIPFVDRPRFHYYHYLVDRSPTSSMQTAFTDVTGQIFGTSQLDKSDVITRAFHRNGSKSMQNLAGFLWNGLVDKPNETALDSSSIAHKLEIHRNNVKSRKSGDKTPMSAEEVWNVLTDGIPHLERIQEADFKRRCSDLHAEQRRLEETMNDLQNVVGRLDDLLMCFWACGSVLIFAVALETELRALIFGAGSAFIGASWLLKDAATEILASIIFLFSKHPFDVEDQVIVQEKKYTVVEMRLLSTVFHDDASVQVQAPNSLLNTLFIQNLRRSPATSEPFTVEVSDQTTQEQLSKFRSQMIEFLKDHPEDYRADFTVVIKELSYRSQEMILSMEIKYNNNWESRAEVRAKRRNDWICHIRKSLRDAKIRGPGTPSMRVSAADSSDEESN</sequence>
<feature type="transmembrane region" description="Helical" evidence="2">
    <location>
        <begin position="449"/>
        <end position="466"/>
    </location>
</feature>
<keyword evidence="2" id="KW-0812">Transmembrane</keyword>
<dbReference type="GO" id="GO:0016020">
    <property type="term" value="C:membrane"/>
    <property type="evidence" value="ECO:0007669"/>
    <property type="project" value="InterPro"/>
</dbReference>
<evidence type="ECO:0000313" key="5">
    <source>
        <dbReference type="EMBL" id="KAF5355080.1"/>
    </source>
</evidence>
<dbReference type="InterPro" id="IPR058650">
    <property type="entry name" value="Msy1/2-like"/>
</dbReference>
<feature type="compositionally biased region" description="Basic and acidic residues" evidence="1">
    <location>
        <begin position="34"/>
        <end position="45"/>
    </location>
</feature>
<dbReference type="GO" id="GO:0006874">
    <property type="term" value="P:intracellular calcium ion homeostasis"/>
    <property type="evidence" value="ECO:0007669"/>
    <property type="project" value="TreeGrafter"/>
</dbReference>
<organism evidence="5 6">
    <name type="scientific">Leucocoprinus leucothites</name>
    <dbReference type="NCBI Taxonomy" id="201217"/>
    <lineage>
        <taxon>Eukaryota</taxon>
        <taxon>Fungi</taxon>
        <taxon>Dikarya</taxon>
        <taxon>Basidiomycota</taxon>
        <taxon>Agaricomycotina</taxon>
        <taxon>Agaricomycetes</taxon>
        <taxon>Agaricomycetidae</taxon>
        <taxon>Agaricales</taxon>
        <taxon>Agaricineae</taxon>
        <taxon>Agaricaceae</taxon>
        <taxon>Leucocoprinus</taxon>
    </lineage>
</organism>
<feature type="domain" description="Mechanosensitive ion channel protein Msy1/2-like transmembrane" evidence="4">
    <location>
        <begin position="80"/>
        <end position="234"/>
    </location>
</feature>
<evidence type="ECO:0000256" key="2">
    <source>
        <dbReference type="SAM" id="Phobius"/>
    </source>
</evidence>
<feature type="domain" description="Mechanosensitive ion channel MscS" evidence="3">
    <location>
        <begin position="493"/>
        <end position="558"/>
    </location>
</feature>
<feature type="region of interest" description="Disordered" evidence="1">
    <location>
        <begin position="1"/>
        <end position="70"/>
    </location>
</feature>
<comment type="caution">
    <text evidence="5">The sequence shown here is derived from an EMBL/GenBank/DDBJ whole genome shotgun (WGS) entry which is preliminary data.</text>
</comment>